<accession>A0AA42CY56</accession>
<keyword evidence="2" id="KW-1185">Reference proteome</keyword>
<gene>
    <name evidence="1" type="ORF">OQ287_10860</name>
</gene>
<dbReference type="InterPro" id="IPR045508">
    <property type="entry name" value="DUF6482"/>
</dbReference>
<dbReference type="EMBL" id="JAPIVE010000003">
    <property type="protein sequence ID" value="MCX2524738.1"/>
    <property type="molecule type" value="Genomic_DNA"/>
</dbReference>
<name>A0AA42CY56_9GAMM</name>
<dbReference type="RefSeq" id="WP_250939338.1">
    <property type="nucleotide sequence ID" value="NZ_JAMLJK010000004.1"/>
</dbReference>
<evidence type="ECO:0000313" key="2">
    <source>
        <dbReference type="Proteomes" id="UP001165678"/>
    </source>
</evidence>
<dbReference type="AlphaFoldDB" id="A0AA42CY56"/>
<dbReference type="Proteomes" id="UP001165678">
    <property type="component" value="Unassembled WGS sequence"/>
</dbReference>
<reference evidence="1" key="1">
    <citation type="submission" date="2022-11" db="EMBL/GenBank/DDBJ databases">
        <title>Larsenimonas rhizosphaerae sp. nov., isolated from a tidal mudflat.</title>
        <authorList>
            <person name="Lee S.D."/>
            <person name="Kim I.S."/>
        </authorList>
    </citation>
    <scope>NUCLEOTIDE SEQUENCE</scope>
    <source>
        <strain evidence="1">GH2-1</strain>
    </source>
</reference>
<evidence type="ECO:0000313" key="1">
    <source>
        <dbReference type="EMBL" id="MCX2524738.1"/>
    </source>
</evidence>
<comment type="caution">
    <text evidence="1">The sequence shown here is derived from an EMBL/GenBank/DDBJ whole genome shotgun (WGS) entry which is preliminary data.</text>
</comment>
<organism evidence="1 2">
    <name type="scientific">Larsenimonas rhizosphaerae</name>
    <dbReference type="NCBI Taxonomy" id="2944682"/>
    <lineage>
        <taxon>Bacteria</taxon>
        <taxon>Pseudomonadati</taxon>
        <taxon>Pseudomonadota</taxon>
        <taxon>Gammaproteobacteria</taxon>
        <taxon>Oceanospirillales</taxon>
        <taxon>Halomonadaceae</taxon>
        <taxon>Larsenimonas</taxon>
    </lineage>
</organism>
<proteinExistence type="predicted"/>
<sequence>MTFDDFVRRARNGDIDELQLESMEGDIFLFKAVHGGEEVVLEKASGGALNPASVSEAKQLLRDAGGLESLPFYLVQRTAYDEMIGQPSSNEVHKSPMTLDSGA</sequence>
<dbReference type="Pfam" id="PF20090">
    <property type="entry name" value="DUF6482"/>
    <property type="match status" value="1"/>
</dbReference>
<protein>
    <submittedName>
        <fullName evidence="1">DUF6482 family protein</fullName>
    </submittedName>
</protein>